<organism evidence="1 2">
    <name type="scientific">Spinactinospora alkalitolerans</name>
    <dbReference type="NCBI Taxonomy" id="687207"/>
    <lineage>
        <taxon>Bacteria</taxon>
        <taxon>Bacillati</taxon>
        <taxon>Actinomycetota</taxon>
        <taxon>Actinomycetes</taxon>
        <taxon>Streptosporangiales</taxon>
        <taxon>Nocardiopsidaceae</taxon>
        <taxon>Spinactinospora</taxon>
    </lineage>
</organism>
<dbReference type="RefSeq" id="WP_179645928.1">
    <property type="nucleotide sequence ID" value="NZ_BAAAYY010000030.1"/>
</dbReference>
<sequence length="151" mass="17196">MSIVVPTTNLHDSAVAQIARTMFSFANGEVYPGLINPTWGTYTNVGEKRMPVHHRWEGTLWPDIVLVDTAKDNSPRLIVEVETEDTINEVTLDRVWKLDMDECPIFYLFVPAGTATRTAELLLKFRGMCKVPRALYTYEFDDLYNIVVTPV</sequence>
<proteinExistence type="predicted"/>
<dbReference type="AlphaFoldDB" id="A0A852U935"/>
<protein>
    <recommendedName>
        <fullName evidence="3">Restriction endonuclease domain-containing protein</fullName>
    </recommendedName>
</protein>
<evidence type="ECO:0008006" key="3">
    <source>
        <dbReference type="Google" id="ProtNLM"/>
    </source>
</evidence>
<evidence type="ECO:0000313" key="2">
    <source>
        <dbReference type="Proteomes" id="UP000589036"/>
    </source>
</evidence>
<accession>A0A852U935</accession>
<name>A0A852U935_9ACTN</name>
<evidence type="ECO:0000313" key="1">
    <source>
        <dbReference type="EMBL" id="NYE50450.1"/>
    </source>
</evidence>
<gene>
    <name evidence="1" type="ORF">HDA32_005570</name>
</gene>
<reference evidence="1 2" key="1">
    <citation type="submission" date="2020-07" db="EMBL/GenBank/DDBJ databases">
        <title>Sequencing the genomes of 1000 actinobacteria strains.</title>
        <authorList>
            <person name="Klenk H.-P."/>
        </authorList>
    </citation>
    <scope>NUCLEOTIDE SEQUENCE [LARGE SCALE GENOMIC DNA]</scope>
    <source>
        <strain evidence="1 2">CXB654</strain>
    </source>
</reference>
<keyword evidence="2" id="KW-1185">Reference proteome</keyword>
<comment type="caution">
    <text evidence="1">The sequence shown here is derived from an EMBL/GenBank/DDBJ whole genome shotgun (WGS) entry which is preliminary data.</text>
</comment>
<dbReference type="Proteomes" id="UP000589036">
    <property type="component" value="Unassembled WGS sequence"/>
</dbReference>
<dbReference type="EMBL" id="JACCCC010000001">
    <property type="protein sequence ID" value="NYE50450.1"/>
    <property type="molecule type" value="Genomic_DNA"/>
</dbReference>